<feature type="binding site" evidence="9">
    <location>
        <position position="23"/>
    </location>
    <ligand>
        <name>substrate</name>
    </ligand>
</feature>
<feature type="binding site" evidence="9">
    <location>
        <position position="359"/>
    </location>
    <ligand>
        <name>substrate</name>
    </ligand>
</feature>
<evidence type="ECO:0000256" key="1">
    <source>
        <dbReference type="ARBA" id="ARBA00001933"/>
    </source>
</evidence>
<dbReference type="InterPro" id="IPR050087">
    <property type="entry name" value="AON_synthase_class-II"/>
</dbReference>
<comment type="subunit">
    <text evidence="4 9">Homodimer.</text>
</comment>
<evidence type="ECO:0000256" key="4">
    <source>
        <dbReference type="ARBA" id="ARBA00011738"/>
    </source>
</evidence>
<sequence>MFSNWSDFVIGQRQERDAAGLWRERRELTSPQSVSCVVGGRDLINFSSNDYLGLANNPALKQVTASAVTRWGVGAGASHLVCGHQSPHENLEADIASLVGAERTLLFSTGYMANLGVVSALLARGDVILQDKLNHASIIDAGVLSSATSLRYAHGDANHARKRLATFTSRRQRCMLVSDTIFSMDGDVAPVVDLKRLADEVGALLVLDDAHGFGVCGERGAGTLESLGLNPRDNVLMIGTLGKAVGGFGAFVAGDADLIAHIEQFARSYVYTTAVPAYVAETNRAAVKVIAGTRGDHLRARLDSNITLFRQLAKLHGLTLGASRSAIQPIQVGCEHQVVKISQRLEHMGFWVVAIRPPTVPKGTARLRVSLCASHTDSQIEALVQALATTLHEVLNV</sequence>
<dbReference type="CDD" id="cd06454">
    <property type="entry name" value="KBL_like"/>
    <property type="match status" value="1"/>
</dbReference>
<accession>A0A918RQC4</accession>
<name>A0A918RQC4_9GAMM</name>
<dbReference type="InterPro" id="IPR001917">
    <property type="entry name" value="Aminotrans_II_pyridoxalP_BS"/>
</dbReference>
<feature type="binding site" evidence="9">
    <location>
        <position position="183"/>
    </location>
    <ligand>
        <name>pyridoxal 5'-phosphate</name>
        <dbReference type="ChEBI" id="CHEBI:597326"/>
    </ligand>
</feature>
<comment type="cofactor">
    <cofactor evidence="1 9 10">
        <name>pyridoxal 5'-phosphate</name>
        <dbReference type="ChEBI" id="CHEBI:597326"/>
    </cofactor>
</comment>
<dbReference type="HAMAP" id="MF_01693">
    <property type="entry name" value="BioF_aminotrans_2"/>
    <property type="match status" value="1"/>
</dbReference>
<dbReference type="InterPro" id="IPR015422">
    <property type="entry name" value="PyrdxlP-dep_Trfase_small"/>
</dbReference>
<comment type="caution">
    <text evidence="12">The sequence shown here is derived from an EMBL/GenBank/DDBJ whole genome shotgun (WGS) entry which is preliminary data.</text>
</comment>
<protein>
    <recommendedName>
        <fullName evidence="9">8-amino-7-oxononanoate synthase</fullName>
        <shortName evidence="9">AONS</shortName>
        <ecNumber evidence="9">2.3.1.47</ecNumber>
    </recommendedName>
    <alternativeName>
        <fullName evidence="9">7-keto-8-amino-pelargonic acid synthase</fullName>
        <shortName evidence="9">7-KAP synthase</shortName>
        <shortName evidence="9">KAPA synthase</shortName>
    </alternativeName>
    <alternativeName>
        <fullName evidence="9">8-amino-7-ketopelargonate synthase</fullName>
    </alternativeName>
</protein>
<evidence type="ECO:0000256" key="6">
    <source>
        <dbReference type="ARBA" id="ARBA00022756"/>
    </source>
</evidence>
<evidence type="ECO:0000256" key="3">
    <source>
        <dbReference type="ARBA" id="ARBA00010008"/>
    </source>
</evidence>
<dbReference type="InterPro" id="IPR004723">
    <property type="entry name" value="AONS_Archaea/Proteobacteria"/>
</dbReference>
<dbReference type="InterPro" id="IPR004839">
    <property type="entry name" value="Aminotransferase_I/II_large"/>
</dbReference>
<evidence type="ECO:0000259" key="11">
    <source>
        <dbReference type="Pfam" id="PF00155"/>
    </source>
</evidence>
<evidence type="ECO:0000256" key="10">
    <source>
        <dbReference type="PIRSR" id="PIRSR604723-51"/>
    </source>
</evidence>
<feature type="binding site" evidence="9">
    <location>
        <position position="211"/>
    </location>
    <ligand>
        <name>pyridoxal 5'-phosphate</name>
        <dbReference type="ChEBI" id="CHEBI:597326"/>
    </ligand>
</feature>
<evidence type="ECO:0000256" key="9">
    <source>
        <dbReference type="HAMAP-Rule" id="MF_01693"/>
    </source>
</evidence>
<dbReference type="Gene3D" id="3.40.640.10">
    <property type="entry name" value="Type I PLP-dependent aspartate aminotransferase-like (Major domain)"/>
    <property type="match status" value="1"/>
</dbReference>
<comment type="function">
    <text evidence="9">Catalyzes the decarboxylative condensation of pimeloyl-[acyl-carrier protein] and L-alanine to produce 8-amino-7-oxononanoate (AON), [acyl-carrier protein], and carbon dioxide.</text>
</comment>
<comment type="catalytic activity">
    <reaction evidence="8 9">
        <text>6-carboxyhexanoyl-[ACP] + L-alanine + H(+) = (8S)-8-amino-7-oxononanoate + holo-[ACP] + CO2</text>
        <dbReference type="Rhea" id="RHEA:42288"/>
        <dbReference type="Rhea" id="RHEA-COMP:9685"/>
        <dbReference type="Rhea" id="RHEA-COMP:9955"/>
        <dbReference type="ChEBI" id="CHEBI:15378"/>
        <dbReference type="ChEBI" id="CHEBI:16526"/>
        <dbReference type="ChEBI" id="CHEBI:57972"/>
        <dbReference type="ChEBI" id="CHEBI:64479"/>
        <dbReference type="ChEBI" id="CHEBI:78846"/>
        <dbReference type="ChEBI" id="CHEBI:149468"/>
        <dbReference type="EC" id="2.3.1.47"/>
    </reaction>
</comment>
<gene>
    <name evidence="9 12" type="primary">bioF</name>
    <name evidence="12" type="ORF">GCM10008090_14680</name>
</gene>
<reference evidence="12" key="2">
    <citation type="submission" date="2020-09" db="EMBL/GenBank/DDBJ databases">
        <authorList>
            <person name="Sun Q."/>
            <person name="Kim S."/>
        </authorList>
    </citation>
    <scope>NUCLEOTIDE SEQUENCE</scope>
    <source>
        <strain evidence="12">KCTC 12711</strain>
    </source>
</reference>
<dbReference type="PANTHER" id="PTHR13693">
    <property type="entry name" value="CLASS II AMINOTRANSFERASE/8-AMINO-7-OXONONANOATE SYNTHASE"/>
    <property type="match status" value="1"/>
</dbReference>
<dbReference type="PROSITE" id="PS00599">
    <property type="entry name" value="AA_TRANSFER_CLASS_2"/>
    <property type="match status" value="1"/>
</dbReference>
<evidence type="ECO:0000313" key="13">
    <source>
        <dbReference type="Proteomes" id="UP000614811"/>
    </source>
</evidence>
<feature type="modified residue" description="N6-(pyridoxal phosphate)lysine" evidence="9 10">
    <location>
        <position position="243"/>
    </location>
</feature>
<dbReference type="Pfam" id="PF00155">
    <property type="entry name" value="Aminotran_1_2"/>
    <property type="match status" value="1"/>
</dbReference>
<dbReference type="Gene3D" id="3.90.1150.10">
    <property type="entry name" value="Aspartate Aminotransferase, domain 1"/>
    <property type="match status" value="1"/>
</dbReference>
<feature type="binding site" evidence="9">
    <location>
        <position position="135"/>
    </location>
    <ligand>
        <name>substrate</name>
    </ligand>
</feature>
<dbReference type="Proteomes" id="UP000614811">
    <property type="component" value="Unassembled WGS sequence"/>
</dbReference>
<dbReference type="GO" id="GO:0009102">
    <property type="term" value="P:biotin biosynthetic process"/>
    <property type="evidence" value="ECO:0007669"/>
    <property type="project" value="UniProtKB-UniRule"/>
</dbReference>
<dbReference type="InterPro" id="IPR015424">
    <property type="entry name" value="PyrdxlP-dep_Trfase"/>
</dbReference>
<evidence type="ECO:0000313" key="12">
    <source>
        <dbReference type="EMBL" id="GHA06105.1"/>
    </source>
</evidence>
<evidence type="ECO:0000256" key="2">
    <source>
        <dbReference type="ARBA" id="ARBA00004746"/>
    </source>
</evidence>
<dbReference type="InterPro" id="IPR022834">
    <property type="entry name" value="AONS_Proteobacteria"/>
</dbReference>
<keyword evidence="13" id="KW-1185">Reference proteome</keyword>
<keyword evidence="5 9" id="KW-0808">Transferase</keyword>
<feature type="domain" description="Aminotransferase class I/classII large" evidence="11">
    <location>
        <begin position="42"/>
        <end position="387"/>
    </location>
</feature>
<dbReference type="PANTHER" id="PTHR13693:SF100">
    <property type="entry name" value="8-AMINO-7-OXONONANOATE SYNTHASE"/>
    <property type="match status" value="1"/>
</dbReference>
<dbReference type="GO" id="GO:0008710">
    <property type="term" value="F:8-amino-7-oxononanoate synthase activity"/>
    <property type="evidence" value="ECO:0007669"/>
    <property type="project" value="UniProtKB-UniRule"/>
</dbReference>
<dbReference type="EMBL" id="BMXA01000002">
    <property type="protein sequence ID" value="GHA06105.1"/>
    <property type="molecule type" value="Genomic_DNA"/>
</dbReference>
<organism evidence="12 13">
    <name type="scientific">Arenicella chitinivorans</name>
    <dbReference type="NCBI Taxonomy" id="1329800"/>
    <lineage>
        <taxon>Bacteria</taxon>
        <taxon>Pseudomonadati</taxon>
        <taxon>Pseudomonadota</taxon>
        <taxon>Gammaproteobacteria</taxon>
        <taxon>Arenicellales</taxon>
        <taxon>Arenicellaceae</taxon>
        <taxon>Arenicella</taxon>
    </lineage>
</organism>
<feature type="binding site" evidence="9">
    <location>
        <begin position="110"/>
        <end position="111"/>
    </location>
    <ligand>
        <name>pyridoxal 5'-phosphate</name>
        <dbReference type="ChEBI" id="CHEBI:597326"/>
    </ligand>
</feature>
<dbReference type="RefSeq" id="WP_189399408.1">
    <property type="nucleotide sequence ID" value="NZ_BMXA01000002.1"/>
</dbReference>
<dbReference type="SUPFAM" id="SSF53383">
    <property type="entry name" value="PLP-dependent transferases"/>
    <property type="match status" value="1"/>
</dbReference>
<dbReference type="EC" id="2.3.1.47" evidence="9"/>
<evidence type="ECO:0000256" key="5">
    <source>
        <dbReference type="ARBA" id="ARBA00022679"/>
    </source>
</evidence>
<reference evidence="12" key="1">
    <citation type="journal article" date="2014" name="Int. J. Syst. Evol. Microbiol.">
        <title>Complete genome sequence of Corynebacterium casei LMG S-19264T (=DSM 44701T), isolated from a smear-ripened cheese.</title>
        <authorList>
            <consortium name="US DOE Joint Genome Institute (JGI-PGF)"/>
            <person name="Walter F."/>
            <person name="Albersmeier A."/>
            <person name="Kalinowski J."/>
            <person name="Ruckert C."/>
        </authorList>
    </citation>
    <scope>NUCLEOTIDE SEQUENCE</scope>
    <source>
        <strain evidence="12">KCTC 12711</strain>
    </source>
</reference>
<keyword evidence="7 9" id="KW-0663">Pyridoxal phosphate</keyword>
<evidence type="ECO:0000256" key="8">
    <source>
        <dbReference type="ARBA" id="ARBA00047715"/>
    </source>
</evidence>
<feature type="binding site" evidence="9">
    <location>
        <position position="240"/>
    </location>
    <ligand>
        <name>pyridoxal 5'-phosphate</name>
        <dbReference type="ChEBI" id="CHEBI:597326"/>
    </ligand>
</feature>
<evidence type="ECO:0000256" key="7">
    <source>
        <dbReference type="ARBA" id="ARBA00022898"/>
    </source>
</evidence>
<dbReference type="InterPro" id="IPR015421">
    <property type="entry name" value="PyrdxlP-dep_Trfase_major"/>
</dbReference>
<keyword evidence="6 9" id="KW-0093">Biotin biosynthesis</keyword>
<dbReference type="GO" id="GO:0030170">
    <property type="term" value="F:pyridoxal phosphate binding"/>
    <property type="evidence" value="ECO:0007669"/>
    <property type="project" value="UniProtKB-UniRule"/>
</dbReference>
<proteinExistence type="inferred from homology"/>
<comment type="similarity">
    <text evidence="3 9">Belongs to the class-II pyridoxal-phosphate-dependent aminotransferase family. BioF subfamily.</text>
</comment>
<dbReference type="NCBIfam" id="TIGR00858">
    <property type="entry name" value="bioF"/>
    <property type="match status" value="1"/>
</dbReference>
<comment type="pathway">
    <text evidence="2 9">Cofactor biosynthesis; biotin biosynthesis.</text>
</comment>
<dbReference type="AlphaFoldDB" id="A0A918RQC4"/>